<comment type="subcellular location">
    <subcellularLocation>
        <location evidence="8">Nucleus</location>
    </subcellularLocation>
</comment>
<dbReference type="GO" id="GO:0003677">
    <property type="term" value="F:DNA binding"/>
    <property type="evidence" value="ECO:0007669"/>
    <property type="project" value="UniProtKB-UniRule"/>
</dbReference>
<keyword evidence="4" id="KW-0805">Transcription regulation</keyword>
<keyword evidence="12" id="KW-1185">Reference proteome</keyword>
<dbReference type="PANTHER" id="PTHR31089:SF75">
    <property type="entry name" value="CYCLIC DOF FACTOR 2"/>
    <property type="match status" value="1"/>
</dbReference>
<dbReference type="Proteomes" id="UP000236161">
    <property type="component" value="Unassembled WGS sequence"/>
</dbReference>
<accession>A0A2H9ZUX9</accession>
<keyword evidence="1" id="KW-0479">Metal-binding</keyword>
<evidence type="ECO:0000256" key="3">
    <source>
        <dbReference type="ARBA" id="ARBA00022833"/>
    </source>
</evidence>
<keyword evidence="2 8" id="KW-0863">Zinc-finger</keyword>
<keyword evidence="7 8" id="KW-0539">Nucleus</keyword>
<feature type="compositionally biased region" description="Low complexity" evidence="9">
    <location>
        <begin position="233"/>
        <end position="245"/>
    </location>
</feature>
<feature type="region of interest" description="Disordered" evidence="9">
    <location>
        <begin position="23"/>
        <end position="103"/>
    </location>
</feature>
<dbReference type="Pfam" id="PF02701">
    <property type="entry name" value="Zn_ribbon_Dof"/>
    <property type="match status" value="1"/>
</dbReference>
<feature type="region of interest" description="Disordered" evidence="9">
    <location>
        <begin position="221"/>
        <end position="264"/>
    </location>
</feature>
<keyword evidence="3" id="KW-0862">Zinc</keyword>
<gene>
    <name evidence="11" type="primary">CDF2</name>
    <name evidence="11" type="ORF">AXF42_Ash011771</name>
</gene>
<keyword evidence="6" id="KW-0804">Transcription</keyword>
<organism evidence="11 12">
    <name type="scientific">Apostasia shenzhenica</name>
    <dbReference type="NCBI Taxonomy" id="1088818"/>
    <lineage>
        <taxon>Eukaryota</taxon>
        <taxon>Viridiplantae</taxon>
        <taxon>Streptophyta</taxon>
        <taxon>Embryophyta</taxon>
        <taxon>Tracheophyta</taxon>
        <taxon>Spermatophyta</taxon>
        <taxon>Magnoliopsida</taxon>
        <taxon>Liliopsida</taxon>
        <taxon>Asparagales</taxon>
        <taxon>Orchidaceae</taxon>
        <taxon>Apostasioideae</taxon>
        <taxon>Apostasia</taxon>
    </lineage>
</organism>
<evidence type="ECO:0000256" key="5">
    <source>
        <dbReference type="ARBA" id="ARBA00023125"/>
    </source>
</evidence>
<evidence type="ECO:0000256" key="9">
    <source>
        <dbReference type="SAM" id="MobiDB-lite"/>
    </source>
</evidence>
<dbReference type="EMBL" id="KZ453612">
    <property type="protein sequence ID" value="PKA47097.1"/>
    <property type="molecule type" value="Genomic_DNA"/>
</dbReference>
<sequence length="404" mass="44008">MAECKDTSIKLFGKTIQILMAAGDAGGDEVEKASSNKETEEKSEAGDTSPEAEKNEPNRSTDKENTEPSPSANKISKGDDRKNEAAGNSPQDKAHRKPDKILPCPRCNSTDTKFCYFNNYNVNQPRHFCKNCQRYWTAGGSMRNVPVGAGRRKSKSSAANLQYRHFTIPNCGHPDLPEPVHQMGQPLNFNGTLLSFGSDSPLCESMASALNLMERTMKKRGRNGFHQSEIGEEQSSGSSVTASNSNDEDNGLPNSKAQRLHPNLPHFNGTPWPYPWSHPPPFFPFYPVTAYWGIPLLSPPISTSPSACSSCLGSSSPTSGKHSGEGNDSTEHDLWIPKTLRIDDPEKSAKCSVWATLGFKHHKAGPIAGDHMARSAEASQVLQANPAALSRSISFQESSKCVFN</sequence>
<evidence type="ECO:0000259" key="10">
    <source>
        <dbReference type="PROSITE" id="PS50884"/>
    </source>
</evidence>
<feature type="compositionally biased region" description="Basic and acidic residues" evidence="9">
    <location>
        <begin position="322"/>
        <end position="332"/>
    </location>
</feature>
<proteinExistence type="predicted"/>
<dbReference type="InterPro" id="IPR045174">
    <property type="entry name" value="Dof"/>
</dbReference>
<feature type="compositionally biased region" description="Basic and acidic residues" evidence="9">
    <location>
        <begin position="29"/>
        <end position="66"/>
    </location>
</feature>
<dbReference type="GO" id="GO:0008270">
    <property type="term" value="F:zinc ion binding"/>
    <property type="evidence" value="ECO:0007669"/>
    <property type="project" value="UniProtKB-KW"/>
</dbReference>
<evidence type="ECO:0000256" key="8">
    <source>
        <dbReference type="PROSITE-ProRule" id="PRU00071"/>
    </source>
</evidence>
<feature type="domain" description="Dof-type" evidence="10">
    <location>
        <begin position="102"/>
        <end position="156"/>
    </location>
</feature>
<evidence type="ECO:0000256" key="6">
    <source>
        <dbReference type="ARBA" id="ARBA00023163"/>
    </source>
</evidence>
<reference evidence="11 12" key="1">
    <citation type="journal article" date="2017" name="Nature">
        <title>The Apostasia genome and the evolution of orchids.</title>
        <authorList>
            <person name="Zhang G.Q."/>
            <person name="Liu K.W."/>
            <person name="Li Z."/>
            <person name="Lohaus R."/>
            <person name="Hsiao Y.Y."/>
            <person name="Niu S.C."/>
            <person name="Wang J.Y."/>
            <person name="Lin Y.C."/>
            <person name="Xu Q."/>
            <person name="Chen L.J."/>
            <person name="Yoshida K."/>
            <person name="Fujiwara S."/>
            <person name="Wang Z.W."/>
            <person name="Zhang Y.Q."/>
            <person name="Mitsuda N."/>
            <person name="Wang M."/>
            <person name="Liu G.H."/>
            <person name="Pecoraro L."/>
            <person name="Huang H.X."/>
            <person name="Xiao X.J."/>
            <person name="Lin M."/>
            <person name="Wu X.Y."/>
            <person name="Wu W.L."/>
            <person name="Chen Y.Y."/>
            <person name="Chang S.B."/>
            <person name="Sakamoto S."/>
            <person name="Ohme-Takagi M."/>
            <person name="Yagi M."/>
            <person name="Zeng S.J."/>
            <person name="Shen C.Y."/>
            <person name="Yeh C.M."/>
            <person name="Luo Y.B."/>
            <person name="Tsai W.C."/>
            <person name="Van de Peer Y."/>
            <person name="Liu Z.J."/>
        </authorList>
    </citation>
    <scope>NUCLEOTIDE SEQUENCE [LARGE SCALE GENOMIC DNA]</scope>
    <source>
        <strain evidence="12">cv. Shenzhen</strain>
        <tissue evidence="11">Stem</tissue>
    </source>
</reference>
<name>A0A2H9ZUX9_9ASPA</name>
<evidence type="ECO:0000313" key="12">
    <source>
        <dbReference type="Proteomes" id="UP000236161"/>
    </source>
</evidence>
<keyword evidence="5 8" id="KW-0238">DNA-binding</keyword>
<evidence type="ECO:0000256" key="4">
    <source>
        <dbReference type="ARBA" id="ARBA00023015"/>
    </source>
</evidence>
<evidence type="ECO:0000313" key="11">
    <source>
        <dbReference type="EMBL" id="PKA47097.1"/>
    </source>
</evidence>
<feature type="region of interest" description="Disordered" evidence="9">
    <location>
        <begin position="308"/>
        <end position="332"/>
    </location>
</feature>
<dbReference type="OrthoDB" id="1927254at2759"/>
<dbReference type="AlphaFoldDB" id="A0A2H9ZUX9"/>
<dbReference type="GO" id="GO:0005634">
    <property type="term" value="C:nucleus"/>
    <property type="evidence" value="ECO:0007669"/>
    <property type="project" value="UniProtKB-SubCell"/>
</dbReference>
<feature type="compositionally biased region" description="Low complexity" evidence="9">
    <location>
        <begin position="308"/>
        <end position="320"/>
    </location>
</feature>
<dbReference type="PROSITE" id="PS01361">
    <property type="entry name" value="ZF_DOF_1"/>
    <property type="match status" value="1"/>
</dbReference>
<evidence type="ECO:0000256" key="1">
    <source>
        <dbReference type="ARBA" id="ARBA00022723"/>
    </source>
</evidence>
<evidence type="ECO:0000256" key="2">
    <source>
        <dbReference type="ARBA" id="ARBA00022771"/>
    </source>
</evidence>
<dbReference type="STRING" id="1088818.A0A2H9ZUX9"/>
<dbReference type="PANTHER" id="PTHR31089">
    <property type="entry name" value="CYCLIC DOF FACTOR 2"/>
    <property type="match status" value="1"/>
</dbReference>
<protein>
    <submittedName>
        <fullName evidence="11">Cyclic dof factor 2</fullName>
    </submittedName>
</protein>
<evidence type="ECO:0000256" key="7">
    <source>
        <dbReference type="ARBA" id="ARBA00023242"/>
    </source>
</evidence>
<dbReference type="GO" id="GO:0003700">
    <property type="term" value="F:DNA-binding transcription factor activity"/>
    <property type="evidence" value="ECO:0007669"/>
    <property type="project" value="InterPro"/>
</dbReference>
<dbReference type="InterPro" id="IPR003851">
    <property type="entry name" value="Znf_Dof"/>
</dbReference>
<dbReference type="PROSITE" id="PS50884">
    <property type="entry name" value="ZF_DOF_2"/>
    <property type="match status" value="1"/>
</dbReference>